<accession>A0A9P4J222</accession>
<organism evidence="1 2">
    <name type="scientific">Myriangium duriaei CBS 260.36</name>
    <dbReference type="NCBI Taxonomy" id="1168546"/>
    <lineage>
        <taxon>Eukaryota</taxon>
        <taxon>Fungi</taxon>
        <taxon>Dikarya</taxon>
        <taxon>Ascomycota</taxon>
        <taxon>Pezizomycotina</taxon>
        <taxon>Dothideomycetes</taxon>
        <taxon>Dothideomycetidae</taxon>
        <taxon>Myriangiales</taxon>
        <taxon>Myriangiaceae</taxon>
        <taxon>Myriangium</taxon>
    </lineage>
</organism>
<gene>
    <name evidence="1" type="ORF">K461DRAFT_279356</name>
</gene>
<dbReference type="EMBL" id="ML996087">
    <property type="protein sequence ID" value="KAF2151840.1"/>
    <property type="molecule type" value="Genomic_DNA"/>
</dbReference>
<sequence>MRSQIYAYTRPLLYENHFKFDDTATLAYFLTTKSTEVKRMMTSCVEIVAYKKPTGVIAMQGLADCTNLRKVHIGTGVNTNATPARAAKIFFNDAGHFLRAMKDVHGSVDKAVGILRFGRTEKCFGIKDGIQTRGWSDEEKSEFIATLKDLLK</sequence>
<name>A0A9P4J222_9PEZI</name>
<evidence type="ECO:0000313" key="1">
    <source>
        <dbReference type="EMBL" id="KAF2151840.1"/>
    </source>
</evidence>
<dbReference type="OrthoDB" id="62952at2759"/>
<comment type="caution">
    <text evidence="1">The sequence shown here is derived from an EMBL/GenBank/DDBJ whole genome shotgun (WGS) entry which is preliminary data.</text>
</comment>
<keyword evidence="2" id="KW-1185">Reference proteome</keyword>
<evidence type="ECO:0000313" key="2">
    <source>
        <dbReference type="Proteomes" id="UP000799439"/>
    </source>
</evidence>
<reference evidence="1" key="1">
    <citation type="journal article" date="2020" name="Stud. Mycol.">
        <title>101 Dothideomycetes genomes: a test case for predicting lifestyles and emergence of pathogens.</title>
        <authorList>
            <person name="Haridas S."/>
            <person name="Albert R."/>
            <person name="Binder M."/>
            <person name="Bloem J."/>
            <person name="Labutti K."/>
            <person name="Salamov A."/>
            <person name="Andreopoulos B."/>
            <person name="Baker S."/>
            <person name="Barry K."/>
            <person name="Bills G."/>
            <person name="Bluhm B."/>
            <person name="Cannon C."/>
            <person name="Castanera R."/>
            <person name="Culley D."/>
            <person name="Daum C."/>
            <person name="Ezra D."/>
            <person name="Gonzalez J."/>
            <person name="Henrissat B."/>
            <person name="Kuo A."/>
            <person name="Liang C."/>
            <person name="Lipzen A."/>
            <person name="Lutzoni F."/>
            <person name="Magnuson J."/>
            <person name="Mondo S."/>
            <person name="Nolan M."/>
            <person name="Ohm R."/>
            <person name="Pangilinan J."/>
            <person name="Park H.-J."/>
            <person name="Ramirez L."/>
            <person name="Alfaro M."/>
            <person name="Sun H."/>
            <person name="Tritt A."/>
            <person name="Yoshinaga Y."/>
            <person name="Zwiers L.-H."/>
            <person name="Turgeon B."/>
            <person name="Goodwin S."/>
            <person name="Spatafora J."/>
            <person name="Crous P."/>
            <person name="Grigoriev I."/>
        </authorList>
    </citation>
    <scope>NUCLEOTIDE SEQUENCE</scope>
    <source>
        <strain evidence="1">CBS 260.36</strain>
    </source>
</reference>
<dbReference type="AlphaFoldDB" id="A0A9P4J222"/>
<dbReference type="Proteomes" id="UP000799439">
    <property type="component" value="Unassembled WGS sequence"/>
</dbReference>
<protein>
    <submittedName>
        <fullName evidence="1">Uncharacterized protein</fullName>
    </submittedName>
</protein>
<proteinExistence type="predicted"/>